<keyword evidence="4" id="KW-0833">Ubl conjugation pathway</keyword>
<feature type="repeat" description="TPR" evidence="7">
    <location>
        <begin position="659"/>
        <end position="692"/>
    </location>
</feature>
<evidence type="ECO:0000256" key="3">
    <source>
        <dbReference type="ARBA" id="ARBA00022776"/>
    </source>
</evidence>
<proteinExistence type="predicted"/>
<dbReference type="Pfam" id="PF12895">
    <property type="entry name" value="ANAPC3"/>
    <property type="match status" value="1"/>
</dbReference>
<dbReference type="InterPro" id="IPR011990">
    <property type="entry name" value="TPR-like_helical_dom_sf"/>
</dbReference>
<gene>
    <name evidence="9" type="ORF">PILCRDRAFT_398189</name>
</gene>
<feature type="repeat" description="TPR" evidence="7">
    <location>
        <begin position="693"/>
        <end position="726"/>
    </location>
</feature>
<keyword evidence="6" id="KW-0131">Cell cycle</keyword>
<keyword evidence="3" id="KW-0498">Mitosis</keyword>
<dbReference type="PANTHER" id="PTHR12558">
    <property type="entry name" value="CELL DIVISION CYCLE 16,23,27"/>
    <property type="match status" value="1"/>
</dbReference>
<feature type="compositionally biased region" description="Low complexity" evidence="8">
    <location>
        <begin position="39"/>
        <end position="53"/>
    </location>
</feature>
<dbReference type="GO" id="GO:0016567">
    <property type="term" value="P:protein ubiquitination"/>
    <property type="evidence" value="ECO:0007669"/>
    <property type="project" value="TreeGrafter"/>
</dbReference>
<feature type="region of interest" description="Disordered" evidence="8">
    <location>
        <begin position="66"/>
        <end position="130"/>
    </location>
</feature>
<dbReference type="PANTHER" id="PTHR12558:SF9">
    <property type="entry name" value="CELL DIVISION CYCLE PROTEIN 16 HOMOLOG"/>
    <property type="match status" value="1"/>
</dbReference>
<evidence type="ECO:0000256" key="4">
    <source>
        <dbReference type="ARBA" id="ARBA00022786"/>
    </source>
</evidence>
<dbReference type="FunCoup" id="A0A0C3C3F5">
    <property type="interactions" value="875"/>
</dbReference>
<accession>A0A0C3C3F5</accession>
<protein>
    <submittedName>
        <fullName evidence="9">Uncharacterized protein</fullName>
    </submittedName>
</protein>
<dbReference type="SUPFAM" id="SSF48452">
    <property type="entry name" value="TPR-like"/>
    <property type="match status" value="2"/>
</dbReference>
<dbReference type="GO" id="GO:0045842">
    <property type="term" value="P:positive regulation of mitotic metaphase/anaphase transition"/>
    <property type="evidence" value="ECO:0007669"/>
    <property type="project" value="TreeGrafter"/>
</dbReference>
<evidence type="ECO:0000256" key="6">
    <source>
        <dbReference type="ARBA" id="ARBA00023306"/>
    </source>
</evidence>
<dbReference type="InterPro" id="IPR019734">
    <property type="entry name" value="TPR_rpt"/>
</dbReference>
<feature type="compositionally biased region" description="Acidic residues" evidence="8">
    <location>
        <begin position="120"/>
        <end position="130"/>
    </location>
</feature>
<feature type="region of interest" description="Disordered" evidence="8">
    <location>
        <begin position="1"/>
        <end position="53"/>
    </location>
</feature>
<dbReference type="HOGENOM" id="CLU_011751_0_1_1"/>
<sequence length="794" mass="89019">MCTGHVPVYHNVDRHLQRSMTSTPPQTQYRAPSIPHLPSPSGSRNRGSIGSSFSFGPQPLVNSLIDANSSAGSHPHSFALDPNRSVLPASPLRSSPRVYRRPKEGAGRHPLANDTTDIFQDSDGEGDDESEYEWGMIDRMRLWRHDALMQHLYETAAFWGDKIVSWTSECQMFHLNSHFGFDVIGDDPNDAFWLAQTFFMTHQYSRAERLLTRPFSINVPINDTSDLPLPNGHGHPLTNLSSFVNTTANAKGKGKEVPPPMSVPRLPMGPGGMIEIPEDMEEGVSRLVDMSVACRYLAAQCQVRQGNWSEATEMLGEANPFRNSGQSGPAIPNVDGGIKVEASMCHLRGVLMLKLNRGDQAKHCFMEALALDVKCYDAFDQLISGEMMTPDEEWEFVQGLAYKEQTPEDADFVQLIYTARLRKYKHAEEHVLTRRRLADEFGLSDNPDVLFSFADALYAQFRWADCFIITSRILGLVQVHGPTMPLHIACMYHISHLHSKLFMLAHEMVDREPENPVSWYAVGVWYLASGKWSQARQYFSKTSLMDPRFGPAWIAFAHTFALEGEHDHAVTAYSTCARMFTGSHLPLMFVGIEHIMLSNHPLADEALNASNQICDGDPLLINERGVMAFNHGEYERAATLFQESLDLAQVTQSSQKSWSTTYLNLGTCFRKMKRFEDAKTQYQRVLEIEPRHSQALAFLGMVHHLLNATDKAIIKYHEALSVDPINGHVIELLNLALESDTVKWQVGKEAFPGGSEAFDKTMLALRAKYTKYVKEEGKSGETAKSGFDDEMVVG</sequence>
<dbReference type="SMART" id="SM00028">
    <property type="entry name" value="TPR"/>
    <property type="match status" value="6"/>
</dbReference>
<dbReference type="PROSITE" id="PS50005">
    <property type="entry name" value="TPR"/>
    <property type="match status" value="3"/>
</dbReference>
<dbReference type="InParanoid" id="A0A0C3C3F5"/>
<keyword evidence="10" id="KW-1185">Reference proteome</keyword>
<keyword evidence="5 7" id="KW-0802">TPR repeat</keyword>
<dbReference type="GO" id="GO:0005737">
    <property type="term" value="C:cytoplasm"/>
    <property type="evidence" value="ECO:0007669"/>
    <property type="project" value="TreeGrafter"/>
</dbReference>
<evidence type="ECO:0000313" key="10">
    <source>
        <dbReference type="Proteomes" id="UP000054166"/>
    </source>
</evidence>
<feature type="compositionally biased region" description="Polar residues" evidence="8">
    <location>
        <begin position="18"/>
        <end position="30"/>
    </location>
</feature>
<evidence type="ECO:0000256" key="8">
    <source>
        <dbReference type="SAM" id="MobiDB-lite"/>
    </source>
</evidence>
<dbReference type="Pfam" id="PF13424">
    <property type="entry name" value="TPR_12"/>
    <property type="match status" value="1"/>
</dbReference>
<dbReference type="EMBL" id="KN832988">
    <property type="protein sequence ID" value="KIM84107.1"/>
    <property type="molecule type" value="Genomic_DNA"/>
</dbReference>
<dbReference type="PROSITE" id="PS50293">
    <property type="entry name" value="TPR_REGION"/>
    <property type="match status" value="1"/>
</dbReference>
<dbReference type="Proteomes" id="UP000054166">
    <property type="component" value="Unassembled WGS sequence"/>
</dbReference>
<dbReference type="OrthoDB" id="10006270at2759"/>
<dbReference type="AlphaFoldDB" id="A0A0C3C3F5"/>
<keyword evidence="2" id="KW-0677">Repeat</keyword>
<evidence type="ECO:0000256" key="1">
    <source>
        <dbReference type="ARBA" id="ARBA00022618"/>
    </source>
</evidence>
<reference evidence="9 10" key="1">
    <citation type="submission" date="2014-04" db="EMBL/GenBank/DDBJ databases">
        <authorList>
            <consortium name="DOE Joint Genome Institute"/>
            <person name="Kuo A."/>
            <person name="Tarkka M."/>
            <person name="Buscot F."/>
            <person name="Kohler A."/>
            <person name="Nagy L.G."/>
            <person name="Floudas D."/>
            <person name="Copeland A."/>
            <person name="Barry K.W."/>
            <person name="Cichocki N."/>
            <person name="Veneault-Fourrey C."/>
            <person name="LaButti K."/>
            <person name="Lindquist E.A."/>
            <person name="Lipzen A."/>
            <person name="Lundell T."/>
            <person name="Morin E."/>
            <person name="Murat C."/>
            <person name="Sun H."/>
            <person name="Tunlid A."/>
            <person name="Henrissat B."/>
            <person name="Grigoriev I.V."/>
            <person name="Hibbett D.S."/>
            <person name="Martin F."/>
            <person name="Nordberg H.P."/>
            <person name="Cantor M.N."/>
            <person name="Hua S.X."/>
        </authorList>
    </citation>
    <scope>NUCLEOTIDE SEQUENCE [LARGE SCALE GENOMIC DNA]</scope>
    <source>
        <strain evidence="9 10">F 1598</strain>
    </source>
</reference>
<dbReference type="STRING" id="765440.A0A0C3C3F5"/>
<reference evidence="10" key="2">
    <citation type="submission" date="2015-01" db="EMBL/GenBank/DDBJ databases">
        <title>Evolutionary Origins and Diversification of the Mycorrhizal Mutualists.</title>
        <authorList>
            <consortium name="DOE Joint Genome Institute"/>
            <consortium name="Mycorrhizal Genomics Consortium"/>
            <person name="Kohler A."/>
            <person name="Kuo A."/>
            <person name="Nagy L.G."/>
            <person name="Floudas D."/>
            <person name="Copeland A."/>
            <person name="Barry K.W."/>
            <person name="Cichocki N."/>
            <person name="Veneault-Fourrey C."/>
            <person name="LaButti K."/>
            <person name="Lindquist E.A."/>
            <person name="Lipzen A."/>
            <person name="Lundell T."/>
            <person name="Morin E."/>
            <person name="Murat C."/>
            <person name="Riley R."/>
            <person name="Ohm R."/>
            <person name="Sun H."/>
            <person name="Tunlid A."/>
            <person name="Henrissat B."/>
            <person name="Grigoriev I.V."/>
            <person name="Hibbett D.S."/>
            <person name="Martin F."/>
        </authorList>
    </citation>
    <scope>NUCLEOTIDE SEQUENCE [LARGE SCALE GENOMIC DNA]</scope>
    <source>
        <strain evidence="10">F 1598</strain>
    </source>
</reference>
<dbReference type="GO" id="GO:0031145">
    <property type="term" value="P:anaphase-promoting complex-dependent catabolic process"/>
    <property type="evidence" value="ECO:0007669"/>
    <property type="project" value="TreeGrafter"/>
</dbReference>
<evidence type="ECO:0000256" key="2">
    <source>
        <dbReference type="ARBA" id="ARBA00022737"/>
    </source>
</evidence>
<evidence type="ECO:0000256" key="5">
    <source>
        <dbReference type="ARBA" id="ARBA00022803"/>
    </source>
</evidence>
<evidence type="ECO:0000313" key="9">
    <source>
        <dbReference type="EMBL" id="KIM84107.1"/>
    </source>
</evidence>
<dbReference type="GO" id="GO:0005680">
    <property type="term" value="C:anaphase-promoting complex"/>
    <property type="evidence" value="ECO:0007669"/>
    <property type="project" value="TreeGrafter"/>
</dbReference>
<dbReference type="GO" id="GO:0051301">
    <property type="term" value="P:cell division"/>
    <property type="evidence" value="ECO:0007669"/>
    <property type="project" value="UniProtKB-KW"/>
</dbReference>
<name>A0A0C3C3F5_PILCF</name>
<feature type="repeat" description="TPR" evidence="7">
    <location>
        <begin position="516"/>
        <end position="549"/>
    </location>
</feature>
<dbReference type="Gene3D" id="1.25.40.10">
    <property type="entry name" value="Tetratricopeptide repeat domain"/>
    <property type="match status" value="2"/>
</dbReference>
<organism evidence="9 10">
    <name type="scientific">Piloderma croceum (strain F 1598)</name>
    <dbReference type="NCBI Taxonomy" id="765440"/>
    <lineage>
        <taxon>Eukaryota</taxon>
        <taxon>Fungi</taxon>
        <taxon>Dikarya</taxon>
        <taxon>Basidiomycota</taxon>
        <taxon>Agaricomycotina</taxon>
        <taxon>Agaricomycetes</taxon>
        <taxon>Agaricomycetidae</taxon>
        <taxon>Atheliales</taxon>
        <taxon>Atheliaceae</taxon>
        <taxon>Piloderma</taxon>
    </lineage>
</organism>
<evidence type="ECO:0000256" key="7">
    <source>
        <dbReference type="PROSITE-ProRule" id="PRU00339"/>
    </source>
</evidence>
<keyword evidence="1" id="KW-0132">Cell division</keyword>